<dbReference type="HOGENOM" id="CLU_1366440_0_0_1"/>
<feature type="non-terminal residue" evidence="1">
    <location>
        <position position="1"/>
    </location>
</feature>
<dbReference type="EMBL" id="KN839353">
    <property type="protein sequence ID" value="KIJ89939.1"/>
    <property type="molecule type" value="Genomic_DNA"/>
</dbReference>
<evidence type="ECO:0000313" key="2">
    <source>
        <dbReference type="Proteomes" id="UP000054477"/>
    </source>
</evidence>
<dbReference type="STRING" id="1095629.A0A0C9WGS2"/>
<sequence length="164" mass="18022">LPTVTHIPLLTGRSDWGPWFAAVGNHIGNLGLIPHVCDDPKPDDPFDPSRIPMYPPVITALSTQAELSFWDSWWRSDGIAAHILMSRLSASARSQLPVSNPLAGPQRRTAREVFGHLRRLFGGGDYTSSSALKTQLCNLRCGARVVEYVTQWRAGVAQLNDSGY</sequence>
<evidence type="ECO:0000313" key="1">
    <source>
        <dbReference type="EMBL" id="KIJ89939.1"/>
    </source>
</evidence>
<feature type="non-terminal residue" evidence="1">
    <location>
        <position position="164"/>
    </location>
</feature>
<dbReference type="Proteomes" id="UP000054477">
    <property type="component" value="Unassembled WGS sequence"/>
</dbReference>
<dbReference type="AlphaFoldDB" id="A0A0C9WGS2"/>
<dbReference type="OrthoDB" id="3060612at2759"/>
<organism evidence="1 2">
    <name type="scientific">Laccaria amethystina LaAM-08-1</name>
    <dbReference type="NCBI Taxonomy" id="1095629"/>
    <lineage>
        <taxon>Eukaryota</taxon>
        <taxon>Fungi</taxon>
        <taxon>Dikarya</taxon>
        <taxon>Basidiomycota</taxon>
        <taxon>Agaricomycotina</taxon>
        <taxon>Agaricomycetes</taxon>
        <taxon>Agaricomycetidae</taxon>
        <taxon>Agaricales</taxon>
        <taxon>Agaricineae</taxon>
        <taxon>Hydnangiaceae</taxon>
        <taxon>Laccaria</taxon>
    </lineage>
</organism>
<accession>A0A0C9WGS2</accession>
<protein>
    <submittedName>
        <fullName evidence="1">Uncharacterized protein</fullName>
    </submittedName>
</protein>
<proteinExistence type="predicted"/>
<name>A0A0C9WGS2_9AGAR</name>
<keyword evidence="2" id="KW-1185">Reference proteome</keyword>
<gene>
    <name evidence="1" type="ORF">K443DRAFT_63995</name>
</gene>
<reference evidence="1 2" key="1">
    <citation type="submission" date="2014-04" db="EMBL/GenBank/DDBJ databases">
        <authorList>
            <consortium name="DOE Joint Genome Institute"/>
            <person name="Kuo A."/>
            <person name="Kohler A."/>
            <person name="Nagy L.G."/>
            <person name="Floudas D."/>
            <person name="Copeland A."/>
            <person name="Barry K.W."/>
            <person name="Cichocki N."/>
            <person name="Veneault-Fourrey C."/>
            <person name="LaButti K."/>
            <person name="Lindquist E.A."/>
            <person name="Lipzen A."/>
            <person name="Lundell T."/>
            <person name="Morin E."/>
            <person name="Murat C."/>
            <person name="Sun H."/>
            <person name="Tunlid A."/>
            <person name="Henrissat B."/>
            <person name="Grigoriev I.V."/>
            <person name="Hibbett D.S."/>
            <person name="Martin F."/>
            <person name="Nordberg H.P."/>
            <person name="Cantor M.N."/>
            <person name="Hua S.X."/>
        </authorList>
    </citation>
    <scope>NUCLEOTIDE SEQUENCE [LARGE SCALE GENOMIC DNA]</scope>
    <source>
        <strain evidence="1 2">LaAM-08-1</strain>
    </source>
</reference>
<reference evidence="2" key="2">
    <citation type="submission" date="2015-01" db="EMBL/GenBank/DDBJ databases">
        <title>Evolutionary Origins and Diversification of the Mycorrhizal Mutualists.</title>
        <authorList>
            <consortium name="DOE Joint Genome Institute"/>
            <consortium name="Mycorrhizal Genomics Consortium"/>
            <person name="Kohler A."/>
            <person name="Kuo A."/>
            <person name="Nagy L.G."/>
            <person name="Floudas D."/>
            <person name="Copeland A."/>
            <person name="Barry K.W."/>
            <person name="Cichocki N."/>
            <person name="Veneault-Fourrey C."/>
            <person name="LaButti K."/>
            <person name="Lindquist E.A."/>
            <person name="Lipzen A."/>
            <person name="Lundell T."/>
            <person name="Morin E."/>
            <person name="Murat C."/>
            <person name="Riley R."/>
            <person name="Ohm R."/>
            <person name="Sun H."/>
            <person name="Tunlid A."/>
            <person name="Henrissat B."/>
            <person name="Grigoriev I.V."/>
            <person name="Hibbett D.S."/>
            <person name="Martin F."/>
        </authorList>
    </citation>
    <scope>NUCLEOTIDE SEQUENCE [LARGE SCALE GENOMIC DNA]</scope>
    <source>
        <strain evidence="2">LaAM-08-1</strain>
    </source>
</reference>